<dbReference type="PANTHER" id="PTHR11157:SF126">
    <property type="entry name" value="ELONGATION OF VERY LONG CHAIN FATTY ACIDS PROTEIN"/>
    <property type="match status" value="1"/>
</dbReference>
<feature type="transmembrane region" description="Helical" evidence="10">
    <location>
        <begin position="181"/>
        <end position="199"/>
    </location>
</feature>
<feature type="region of interest" description="Disordered" evidence="11">
    <location>
        <begin position="260"/>
        <end position="282"/>
    </location>
</feature>
<dbReference type="InterPro" id="IPR002076">
    <property type="entry name" value="ELO_fam"/>
</dbReference>
<name>A0ABD0M9P7_9CAEN</name>
<dbReference type="GO" id="GO:0016020">
    <property type="term" value="C:membrane"/>
    <property type="evidence" value="ECO:0007669"/>
    <property type="project" value="UniProtKB-SubCell"/>
</dbReference>
<dbReference type="EC" id="2.3.1.199" evidence="10"/>
<evidence type="ECO:0000256" key="5">
    <source>
        <dbReference type="ARBA" id="ARBA00022832"/>
    </source>
</evidence>
<comment type="similarity">
    <text evidence="10">Belongs to the ELO family.</text>
</comment>
<evidence type="ECO:0000256" key="7">
    <source>
        <dbReference type="ARBA" id="ARBA00023098"/>
    </source>
</evidence>
<keyword evidence="9 10" id="KW-0275">Fatty acid biosynthesis</keyword>
<gene>
    <name evidence="12" type="ORF">BaRGS_00000452</name>
</gene>
<feature type="transmembrane region" description="Helical" evidence="10">
    <location>
        <begin position="114"/>
        <end position="132"/>
    </location>
</feature>
<comment type="caution">
    <text evidence="12">The sequence shown here is derived from an EMBL/GenBank/DDBJ whole genome shotgun (WGS) entry which is preliminary data.</text>
</comment>
<evidence type="ECO:0000256" key="8">
    <source>
        <dbReference type="ARBA" id="ARBA00023136"/>
    </source>
</evidence>
<keyword evidence="4 10" id="KW-0812">Transmembrane</keyword>
<comment type="subcellular location">
    <subcellularLocation>
        <location evidence="1">Membrane</location>
        <topology evidence="1">Multi-pass membrane protein</topology>
    </subcellularLocation>
</comment>
<evidence type="ECO:0000256" key="2">
    <source>
        <dbReference type="ARBA" id="ARBA00022516"/>
    </source>
</evidence>
<keyword evidence="6 10" id="KW-1133">Transmembrane helix</keyword>
<sequence>MNVLTELKRHYDYALDLTDKRSRTWPMMSTPMIPLGTMAVYLVVVKYGPVFMKDRPAFNLRWVLFFYNFGLVILSAYMVHEFLMTAVEAGYSLQCEVLDFSYNPSALRILNVTWVYYVSKYIEVADTVFFILRKKTGQITVLHVWHHASIIFFWWFGTAYTPGGQAFFNPLLNCGVHVVMYTYYGLAALGPSLQPYLWWKKYLTKLQIIQFVIIAIHCIYSLIIECPYPKIFAIMALSYAIILILLFANFYRKTYNRQRPMNSQGKEPAYRNGVASHKQHTE</sequence>
<dbReference type="AlphaFoldDB" id="A0ABD0M9P7"/>
<evidence type="ECO:0000313" key="12">
    <source>
        <dbReference type="EMBL" id="KAK7508213.1"/>
    </source>
</evidence>
<evidence type="ECO:0000256" key="4">
    <source>
        <dbReference type="ARBA" id="ARBA00022692"/>
    </source>
</evidence>
<accession>A0ABD0M9P7</accession>
<evidence type="ECO:0000256" key="1">
    <source>
        <dbReference type="ARBA" id="ARBA00004141"/>
    </source>
</evidence>
<feature type="transmembrane region" description="Helical" evidence="10">
    <location>
        <begin position="32"/>
        <end position="50"/>
    </location>
</feature>
<proteinExistence type="inferred from homology"/>
<feature type="transmembrane region" description="Helical" evidence="10">
    <location>
        <begin position="230"/>
        <end position="251"/>
    </location>
</feature>
<dbReference type="PANTHER" id="PTHR11157">
    <property type="entry name" value="FATTY ACID ACYL TRANSFERASE-RELATED"/>
    <property type="match status" value="1"/>
</dbReference>
<evidence type="ECO:0000313" key="13">
    <source>
        <dbReference type="Proteomes" id="UP001519460"/>
    </source>
</evidence>
<feature type="transmembrane region" description="Helical" evidence="10">
    <location>
        <begin position="62"/>
        <end position="80"/>
    </location>
</feature>
<feature type="transmembrane region" description="Helical" evidence="10">
    <location>
        <begin position="144"/>
        <end position="161"/>
    </location>
</feature>
<dbReference type="Proteomes" id="UP001519460">
    <property type="component" value="Unassembled WGS sequence"/>
</dbReference>
<keyword evidence="3 10" id="KW-0808">Transferase</keyword>
<comment type="catalytic activity">
    <reaction evidence="10">
        <text>a very-long-chain acyl-CoA + malonyl-CoA + H(+) = a very-long-chain 3-oxoacyl-CoA + CO2 + CoA</text>
        <dbReference type="Rhea" id="RHEA:32727"/>
        <dbReference type="ChEBI" id="CHEBI:15378"/>
        <dbReference type="ChEBI" id="CHEBI:16526"/>
        <dbReference type="ChEBI" id="CHEBI:57287"/>
        <dbReference type="ChEBI" id="CHEBI:57384"/>
        <dbReference type="ChEBI" id="CHEBI:90725"/>
        <dbReference type="ChEBI" id="CHEBI:90736"/>
        <dbReference type="EC" id="2.3.1.199"/>
    </reaction>
</comment>
<evidence type="ECO:0000256" key="11">
    <source>
        <dbReference type="SAM" id="MobiDB-lite"/>
    </source>
</evidence>
<organism evidence="12 13">
    <name type="scientific">Batillaria attramentaria</name>
    <dbReference type="NCBI Taxonomy" id="370345"/>
    <lineage>
        <taxon>Eukaryota</taxon>
        <taxon>Metazoa</taxon>
        <taxon>Spiralia</taxon>
        <taxon>Lophotrochozoa</taxon>
        <taxon>Mollusca</taxon>
        <taxon>Gastropoda</taxon>
        <taxon>Caenogastropoda</taxon>
        <taxon>Sorbeoconcha</taxon>
        <taxon>Cerithioidea</taxon>
        <taxon>Batillariidae</taxon>
        <taxon>Batillaria</taxon>
    </lineage>
</organism>
<evidence type="ECO:0000256" key="10">
    <source>
        <dbReference type="RuleBase" id="RU361115"/>
    </source>
</evidence>
<keyword evidence="13" id="KW-1185">Reference proteome</keyword>
<reference evidence="12 13" key="1">
    <citation type="journal article" date="2023" name="Sci. Data">
        <title>Genome assembly of the Korean intertidal mud-creeper Batillaria attramentaria.</title>
        <authorList>
            <person name="Patra A.K."/>
            <person name="Ho P.T."/>
            <person name="Jun S."/>
            <person name="Lee S.J."/>
            <person name="Kim Y."/>
            <person name="Won Y.J."/>
        </authorList>
    </citation>
    <scope>NUCLEOTIDE SEQUENCE [LARGE SCALE GENOMIC DNA]</scope>
    <source>
        <strain evidence="12">Wonlab-2016</strain>
    </source>
</reference>
<keyword evidence="8 10" id="KW-0472">Membrane</keyword>
<dbReference type="GO" id="GO:0006633">
    <property type="term" value="P:fatty acid biosynthetic process"/>
    <property type="evidence" value="ECO:0007669"/>
    <property type="project" value="UniProtKB-KW"/>
</dbReference>
<protein>
    <recommendedName>
        <fullName evidence="10">Elongation of very long chain fatty acids protein</fullName>
        <ecNumber evidence="10">2.3.1.199</ecNumber>
    </recommendedName>
    <alternativeName>
        <fullName evidence="10">Very-long-chain 3-oxoacyl-CoA synthase</fullName>
    </alternativeName>
</protein>
<feature type="transmembrane region" description="Helical" evidence="10">
    <location>
        <begin position="206"/>
        <end position="224"/>
    </location>
</feature>
<keyword evidence="5 10" id="KW-0276">Fatty acid metabolism</keyword>
<evidence type="ECO:0000256" key="6">
    <source>
        <dbReference type="ARBA" id="ARBA00022989"/>
    </source>
</evidence>
<dbReference type="GO" id="GO:0009922">
    <property type="term" value="F:fatty acid elongase activity"/>
    <property type="evidence" value="ECO:0007669"/>
    <property type="project" value="UniProtKB-EC"/>
</dbReference>
<dbReference type="Pfam" id="PF01151">
    <property type="entry name" value="ELO"/>
    <property type="match status" value="1"/>
</dbReference>
<keyword evidence="7 10" id="KW-0443">Lipid metabolism</keyword>
<evidence type="ECO:0000256" key="9">
    <source>
        <dbReference type="ARBA" id="ARBA00023160"/>
    </source>
</evidence>
<evidence type="ECO:0000256" key="3">
    <source>
        <dbReference type="ARBA" id="ARBA00022679"/>
    </source>
</evidence>
<keyword evidence="2 10" id="KW-0444">Lipid biosynthesis</keyword>
<dbReference type="EMBL" id="JACVVK020000002">
    <property type="protein sequence ID" value="KAK7508213.1"/>
    <property type="molecule type" value="Genomic_DNA"/>
</dbReference>